<keyword evidence="1" id="KW-0042">Antenna complex</keyword>
<evidence type="ECO:0000259" key="3">
    <source>
        <dbReference type="Pfam" id="PF22730"/>
    </source>
</evidence>
<name>A0A0D8ZT49_9CYAN</name>
<organism evidence="4 5">
    <name type="scientific">Aliterella atlantica CENA595</name>
    <dbReference type="NCBI Taxonomy" id="1618023"/>
    <lineage>
        <taxon>Bacteria</taxon>
        <taxon>Bacillati</taxon>
        <taxon>Cyanobacteriota</taxon>
        <taxon>Cyanophyceae</taxon>
        <taxon>Chroococcidiopsidales</taxon>
        <taxon>Aliterellaceae</taxon>
        <taxon>Aliterella</taxon>
    </lineage>
</organism>
<feature type="domain" description="NACHT C-terminal Cysteine and Histidine-containing" evidence="3">
    <location>
        <begin position="513"/>
        <end position="540"/>
    </location>
</feature>
<protein>
    <recommendedName>
        <fullName evidence="3">NACHT C-terminal Cysteine and Histidine-containing domain-containing protein</fullName>
    </recommendedName>
</protein>
<keyword evidence="2" id="KW-0605">Phycobilisome</keyword>
<dbReference type="OrthoDB" id="134770at2"/>
<accession>A0A0D8ZT49</accession>
<sequence length="543" mass="61792">MNDWHYFFNHVPHNLAASTYCVFEPQYKTEIFNWFRREDVAKEQKEDFIQALIDFSDDCGDFYCYRAYILAAEALNYYKDCSLGDAIASQILKWSYAFFRQDKQDWQTFPEPLVTAARVALEKTDRNRVVSAFVHLVHTTESKTILRIAAEKLGKLDPGNKSAIAALVLLLEATQDDSDLWHITRSLMQIDPDNPVVISTLANLIQANTDGWANSDCRWSIIRYATKAIREVSTGNLTAIKFLVQLIQTTADKYICWDAIKSLGEIATGNQTAIAALTEFLQINQGDCICFDAAKALWQIDEGNADAIAAFIHMIATNTDGFIFNQSASYLVQIAPKNVKAIAALTERLETTQDEYFRCRSAASLLQFEPDNKLALATLIDFVNFVKNLQVDSANNKVVGNLERLIAGDRDAIAVITQRITSAQDSYFLREAIYMLEESEIRNKNGFETLIDLIQTFDELARTSALAETWQSPRYSQLLKAANELQEILLREQMWQVIVALKDYLSASNQDSSYRYEACYKIIWHCAQNIPYLDFYKAWHSLP</sequence>
<evidence type="ECO:0000313" key="4">
    <source>
        <dbReference type="EMBL" id="KJH71938.1"/>
    </source>
</evidence>
<dbReference type="Proteomes" id="UP000032452">
    <property type="component" value="Unassembled WGS sequence"/>
</dbReference>
<evidence type="ECO:0000313" key="5">
    <source>
        <dbReference type="Proteomes" id="UP000032452"/>
    </source>
</evidence>
<dbReference type="SUPFAM" id="SSF48371">
    <property type="entry name" value="ARM repeat"/>
    <property type="match status" value="1"/>
</dbReference>
<dbReference type="STRING" id="1618023.UH38_09445"/>
<dbReference type="Gene3D" id="1.25.10.10">
    <property type="entry name" value="Leucine-rich Repeat Variant"/>
    <property type="match status" value="2"/>
</dbReference>
<keyword evidence="5" id="KW-1185">Reference proteome</keyword>
<proteinExistence type="predicted"/>
<dbReference type="Pfam" id="PF22730">
    <property type="entry name" value="NCC-H"/>
    <property type="match status" value="1"/>
</dbReference>
<dbReference type="InterPro" id="IPR011989">
    <property type="entry name" value="ARM-like"/>
</dbReference>
<dbReference type="RefSeq" id="WP_045054407.1">
    <property type="nucleotide sequence ID" value="NZ_CAWMDP010000041.1"/>
</dbReference>
<dbReference type="EMBL" id="JYON01000008">
    <property type="protein sequence ID" value="KJH71938.1"/>
    <property type="molecule type" value="Genomic_DNA"/>
</dbReference>
<dbReference type="GO" id="GO:0030089">
    <property type="term" value="C:phycobilisome"/>
    <property type="evidence" value="ECO:0007669"/>
    <property type="project" value="UniProtKB-KW"/>
</dbReference>
<comment type="caution">
    <text evidence="4">The sequence shown here is derived from an EMBL/GenBank/DDBJ whole genome shotgun (WGS) entry which is preliminary data.</text>
</comment>
<gene>
    <name evidence="4" type="ORF">UH38_09445</name>
</gene>
<dbReference type="InterPro" id="IPR054570">
    <property type="entry name" value="NCC-H_dom"/>
</dbReference>
<reference evidence="4 5" key="1">
    <citation type="submission" date="2015-02" db="EMBL/GenBank/DDBJ databases">
        <title>Draft genome of a novel marine cyanobacterium (Chroococcales) isolated from South Atlantic Ocean.</title>
        <authorList>
            <person name="Rigonato J."/>
            <person name="Alvarenga D.O."/>
            <person name="Branco L.H."/>
            <person name="Varani A.M."/>
            <person name="Brandini F.P."/>
            <person name="Fiore M.F."/>
        </authorList>
    </citation>
    <scope>NUCLEOTIDE SEQUENCE [LARGE SCALE GENOMIC DNA]</scope>
    <source>
        <strain evidence="4 5">CENA595</strain>
    </source>
</reference>
<dbReference type="AlphaFoldDB" id="A0A0D8ZT49"/>
<evidence type="ECO:0000256" key="2">
    <source>
        <dbReference type="ARBA" id="ARBA00022738"/>
    </source>
</evidence>
<evidence type="ECO:0000256" key="1">
    <source>
        <dbReference type="ARBA" id="ARBA00022549"/>
    </source>
</evidence>
<dbReference type="InterPro" id="IPR016024">
    <property type="entry name" value="ARM-type_fold"/>
</dbReference>